<keyword evidence="6 11" id="KW-0732">Signal</keyword>
<dbReference type="SUPFAM" id="SSF63712">
    <property type="entry name" value="Nicotinic receptor ligand binding domain-like"/>
    <property type="match status" value="1"/>
</dbReference>
<feature type="chain" id="PRO_5042671054" evidence="11">
    <location>
        <begin position="21"/>
        <end position="463"/>
    </location>
</feature>
<feature type="domain" description="Neurotransmitter-gated ion-channel ligand-binding" evidence="13">
    <location>
        <begin position="41"/>
        <end position="238"/>
    </location>
</feature>
<evidence type="ECO:0000256" key="3">
    <source>
        <dbReference type="ARBA" id="ARBA00022448"/>
    </source>
</evidence>
<keyword evidence="8 11" id="KW-0406">Ion transport</keyword>
<feature type="signal peptide" evidence="11">
    <location>
        <begin position="1"/>
        <end position="20"/>
    </location>
</feature>
<feature type="transmembrane region" description="Helical" evidence="11">
    <location>
        <begin position="309"/>
        <end position="329"/>
    </location>
</feature>
<dbReference type="InterPro" id="IPR006201">
    <property type="entry name" value="Neur_channel"/>
</dbReference>
<accession>A0AAN9B9E4</accession>
<keyword evidence="7 11" id="KW-1133">Transmembrane helix</keyword>
<dbReference type="InterPro" id="IPR036719">
    <property type="entry name" value="Neuro-gated_channel_TM_sf"/>
</dbReference>
<evidence type="ECO:0000259" key="14">
    <source>
        <dbReference type="Pfam" id="PF02932"/>
    </source>
</evidence>
<dbReference type="PANTHER" id="PTHR18945">
    <property type="entry name" value="NEUROTRANSMITTER GATED ION CHANNEL"/>
    <property type="match status" value="1"/>
</dbReference>
<dbReference type="InterPro" id="IPR018000">
    <property type="entry name" value="Neurotransmitter_ion_chnl_CS"/>
</dbReference>
<feature type="transmembrane region" description="Helical" evidence="11">
    <location>
        <begin position="242"/>
        <end position="264"/>
    </location>
</feature>
<evidence type="ECO:0000313" key="15">
    <source>
        <dbReference type="EMBL" id="KAK7101790.1"/>
    </source>
</evidence>
<dbReference type="Proteomes" id="UP001374579">
    <property type="component" value="Unassembled WGS sequence"/>
</dbReference>
<dbReference type="GO" id="GO:0005886">
    <property type="term" value="C:plasma membrane"/>
    <property type="evidence" value="ECO:0007669"/>
    <property type="project" value="UniProtKB-SubCell"/>
</dbReference>
<keyword evidence="16" id="KW-1185">Reference proteome</keyword>
<proteinExistence type="inferred from homology"/>
<evidence type="ECO:0000256" key="1">
    <source>
        <dbReference type="ARBA" id="ARBA00004141"/>
    </source>
</evidence>
<evidence type="ECO:0000256" key="2">
    <source>
        <dbReference type="ARBA" id="ARBA00004236"/>
    </source>
</evidence>
<keyword evidence="3 11" id="KW-0813">Transport</keyword>
<dbReference type="CDD" id="cd18987">
    <property type="entry name" value="LGIC_ECD_anion"/>
    <property type="match status" value="1"/>
</dbReference>
<dbReference type="Gene3D" id="2.70.170.10">
    <property type="entry name" value="Neurotransmitter-gated ion-channel ligand-binding domain"/>
    <property type="match status" value="1"/>
</dbReference>
<dbReference type="InterPro" id="IPR006028">
    <property type="entry name" value="GABAA/Glycine_rcpt"/>
</dbReference>
<dbReference type="AlphaFoldDB" id="A0AAN9B9E4"/>
<keyword evidence="9 11" id="KW-0472">Membrane</keyword>
<name>A0AAN9B9E4_9CAEN</name>
<dbReference type="PROSITE" id="PS00236">
    <property type="entry name" value="NEUROTR_ION_CHANNEL"/>
    <property type="match status" value="1"/>
</dbReference>
<dbReference type="NCBIfam" id="TIGR00860">
    <property type="entry name" value="LIC"/>
    <property type="match status" value="1"/>
</dbReference>
<evidence type="ECO:0000256" key="5">
    <source>
        <dbReference type="ARBA" id="ARBA00022692"/>
    </source>
</evidence>
<evidence type="ECO:0000256" key="9">
    <source>
        <dbReference type="ARBA" id="ARBA00023136"/>
    </source>
</evidence>
<keyword evidence="4" id="KW-1003">Cell membrane</keyword>
<evidence type="ECO:0000256" key="7">
    <source>
        <dbReference type="ARBA" id="ARBA00022989"/>
    </source>
</evidence>
<dbReference type="InterPro" id="IPR006202">
    <property type="entry name" value="Neur_chan_lig-bd"/>
</dbReference>
<feature type="region of interest" description="Disordered" evidence="12">
    <location>
        <begin position="364"/>
        <end position="397"/>
    </location>
</feature>
<gene>
    <name evidence="15" type="ORF">V1264_020118</name>
</gene>
<organism evidence="15 16">
    <name type="scientific">Littorina saxatilis</name>
    <dbReference type="NCBI Taxonomy" id="31220"/>
    <lineage>
        <taxon>Eukaryota</taxon>
        <taxon>Metazoa</taxon>
        <taxon>Spiralia</taxon>
        <taxon>Lophotrochozoa</taxon>
        <taxon>Mollusca</taxon>
        <taxon>Gastropoda</taxon>
        <taxon>Caenogastropoda</taxon>
        <taxon>Littorinimorpha</taxon>
        <taxon>Littorinoidea</taxon>
        <taxon>Littorinidae</taxon>
        <taxon>Littorina</taxon>
    </lineage>
</organism>
<dbReference type="InterPro" id="IPR036734">
    <property type="entry name" value="Neur_chan_lig-bd_sf"/>
</dbReference>
<dbReference type="InterPro" id="IPR006029">
    <property type="entry name" value="Neurotrans-gated_channel_TM"/>
</dbReference>
<dbReference type="GO" id="GO:0004888">
    <property type="term" value="F:transmembrane signaling receptor activity"/>
    <property type="evidence" value="ECO:0007669"/>
    <property type="project" value="InterPro"/>
</dbReference>
<evidence type="ECO:0000256" key="11">
    <source>
        <dbReference type="RuleBase" id="RU000687"/>
    </source>
</evidence>
<feature type="transmembrane region" description="Helical" evidence="11">
    <location>
        <begin position="441"/>
        <end position="460"/>
    </location>
</feature>
<evidence type="ECO:0000256" key="12">
    <source>
        <dbReference type="SAM" id="MobiDB-lite"/>
    </source>
</evidence>
<evidence type="ECO:0000313" key="16">
    <source>
        <dbReference type="Proteomes" id="UP001374579"/>
    </source>
</evidence>
<dbReference type="PRINTS" id="PR00253">
    <property type="entry name" value="GABAARECEPTR"/>
</dbReference>
<dbReference type="Pfam" id="PF02931">
    <property type="entry name" value="Neur_chan_LBD"/>
    <property type="match status" value="1"/>
</dbReference>
<dbReference type="SUPFAM" id="SSF90112">
    <property type="entry name" value="Neurotransmitter-gated ion-channel transmembrane pore"/>
    <property type="match status" value="1"/>
</dbReference>
<comment type="caution">
    <text evidence="15">The sequence shown here is derived from an EMBL/GenBank/DDBJ whole genome shotgun (WGS) entry which is preliminary data.</text>
</comment>
<reference evidence="15 16" key="1">
    <citation type="submission" date="2024-02" db="EMBL/GenBank/DDBJ databases">
        <title>Chromosome-scale genome assembly of the rough periwinkle Littorina saxatilis.</title>
        <authorList>
            <person name="De Jode A."/>
            <person name="Faria R."/>
            <person name="Formenti G."/>
            <person name="Sims Y."/>
            <person name="Smith T.P."/>
            <person name="Tracey A."/>
            <person name="Wood J.M.D."/>
            <person name="Zagrodzka Z.B."/>
            <person name="Johannesson K."/>
            <person name="Butlin R.K."/>
            <person name="Leder E.H."/>
        </authorList>
    </citation>
    <scope>NUCLEOTIDE SEQUENCE [LARGE SCALE GENOMIC DNA]</scope>
    <source>
        <strain evidence="15">Snail1</strain>
        <tissue evidence="15">Muscle</tissue>
    </source>
</reference>
<keyword evidence="10 11" id="KW-0407">Ion channel</keyword>
<evidence type="ECO:0000256" key="8">
    <source>
        <dbReference type="ARBA" id="ARBA00023065"/>
    </source>
</evidence>
<comment type="subcellular location">
    <subcellularLocation>
        <location evidence="2">Cell membrane</location>
    </subcellularLocation>
    <subcellularLocation>
        <location evidence="1">Membrane</location>
        <topology evidence="1">Multi-pass membrane protein</topology>
    </subcellularLocation>
</comment>
<keyword evidence="5 11" id="KW-0812">Transmembrane</keyword>
<protein>
    <submittedName>
        <fullName evidence="15">Uncharacterized protein</fullName>
    </submittedName>
</protein>
<dbReference type="InterPro" id="IPR038050">
    <property type="entry name" value="Neuro_actylchol_rec"/>
</dbReference>
<feature type="domain" description="Neurotransmitter-gated ion-channel transmembrane" evidence="14">
    <location>
        <begin position="249"/>
        <end position="455"/>
    </location>
</feature>
<dbReference type="GO" id="GO:0005230">
    <property type="term" value="F:extracellular ligand-gated monoatomic ion channel activity"/>
    <property type="evidence" value="ECO:0007669"/>
    <property type="project" value="InterPro"/>
</dbReference>
<dbReference type="Gene3D" id="1.20.58.390">
    <property type="entry name" value="Neurotransmitter-gated ion-channel transmembrane domain"/>
    <property type="match status" value="1"/>
</dbReference>
<feature type="compositionally biased region" description="Polar residues" evidence="12">
    <location>
        <begin position="377"/>
        <end position="393"/>
    </location>
</feature>
<dbReference type="CDD" id="cd19049">
    <property type="entry name" value="LGIC_TM_anion"/>
    <property type="match status" value="1"/>
</dbReference>
<dbReference type="Pfam" id="PF02932">
    <property type="entry name" value="Neur_chan_memb"/>
    <property type="match status" value="1"/>
</dbReference>
<dbReference type="PRINTS" id="PR00252">
    <property type="entry name" value="NRIONCHANNEL"/>
</dbReference>
<comment type="similarity">
    <text evidence="11">Belongs to the ligand-gated ion channel (TC 1.A.9) family.</text>
</comment>
<evidence type="ECO:0000256" key="10">
    <source>
        <dbReference type="ARBA" id="ARBA00023303"/>
    </source>
</evidence>
<sequence length="463" mass="52219">MARCTAGWILLLALFGLCCSSSTSQRKVLQQQFFNITEYPQYDASLRPMYTHSGGAVVVEVDTVMISVGPVNDMDMTWTASFYFRQEWTDPRLILLTADPENRVQLGGDHINRLWLPDTYFSNSKIDRKHDVTVPNHLMYINITSGRVLFSQRLTVTLNCAMNLQKFPHDQQACDMTIESYSYNTKDLELKWSSSRSATDLLPTAFIPEFTIVQTTVEDCVTMYATGSFPCLRATVELSREIGYYITETYIPTILIVVLSWASFWIDHEAVPARISVGLLTVLTITTQISGSRAQLPKVPYIKAIDVWMSTNLVFVFVAYMEYAVVTVLSRRYKKTQSGQRSKSASLFKSLSCGLGSDSSLLEQTENATVDNRPKTKTNSRQPPSSTPYQNGSAGNGAYKPQLHVQRTSSYSLSSETVPAAMPPVLDTKDTGRRVDKISRFLFPFCFIIFNVIYWVYYLLLAP</sequence>
<evidence type="ECO:0000259" key="13">
    <source>
        <dbReference type="Pfam" id="PF02931"/>
    </source>
</evidence>
<feature type="transmembrane region" description="Helical" evidence="11">
    <location>
        <begin position="271"/>
        <end position="289"/>
    </location>
</feature>
<evidence type="ECO:0000256" key="4">
    <source>
        <dbReference type="ARBA" id="ARBA00022475"/>
    </source>
</evidence>
<dbReference type="EMBL" id="JBAMIC010000010">
    <property type="protein sequence ID" value="KAK7101790.1"/>
    <property type="molecule type" value="Genomic_DNA"/>
</dbReference>
<evidence type="ECO:0000256" key="6">
    <source>
        <dbReference type="ARBA" id="ARBA00022729"/>
    </source>
</evidence>